<keyword evidence="8" id="KW-0067">ATP-binding</keyword>
<dbReference type="InterPro" id="IPR000550">
    <property type="entry name" value="Hppk"/>
</dbReference>
<dbReference type="EC" id="2.7.6.3" evidence="3"/>
<reference evidence="14 15" key="1">
    <citation type="submission" date="2014-01" db="EMBL/GenBank/DDBJ databases">
        <authorList>
            <person name="Durkin A.S."/>
            <person name="McCorrison J."/>
            <person name="Torralba M."/>
            <person name="Gillis M."/>
            <person name="Haft D.H."/>
            <person name="Methe B."/>
            <person name="Sutton G."/>
            <person name="Nelson K.E."/>
        </authorList>
    </citation>
    <scope>NUCLEOTIDE SEQUENCE [LARGE SCALE GENOMIC DNA]</scope>
    <source>
        <strain evidence="14 15">ATCC 51270</strain>
    </source>
</reference>
<dbReference type="SUPFAM" id="SSF55083">
    <property type="entry name" value="6-hydroxymethyl-7,8-dihydropterin pyrophosphokinase, HPPK"/>
    <property type="match status" value="1"/>
</dbReference>
<evidence type="ECO:0000256" key="9">
    <source>
        <dbReference type="ARBA" id="ARBA00022909"/>
    </source>
</evidence>
<dbReference type="GO" id="GO:0003848">
    <property type="term" value="F:2-amino-4-hydroxy-6-hydroxymethyldihydropteridine diphosphokinase activity"/>
    <property type="evidence" value="ECO:0007669"/>
    <property type="project" value="UniProtKB-EC"/>
</dbReference>
<dbReference type="GO" id="GO:0046654">
    <property type="term" value="P:tetrahydrofolate biosynthetic process"/>
    <property type="evidence" value="ECO:0007669"/>
    <property type="project" value="UniProtKB-UniPathway"/>
</dbReference>
<dbReference type="InterPro" id="IPR035907">
    <property type="entry name" value="Hppk_sf"/>
</dbReference>
<dbReference type="PATRIC" id="fig|887901.3.peg.521"/>
<dbReference type="EMBL" id="JDFF01000009">
    <property type="protein sequence ID" value="EWC93087.1"/>
    <property type="molecule type" value="Genomic_DNA"/>
</dbReference>
<evidence type="ECO:0000313" key="14">
    <source>
        <dbReference type="EMBL" id="EWC93087.1"/>
    </source>
</evidence>
<evidence type="ECO:0000256" key="3">
    <source>
        <dbReference type="ARBA" id="ARBA00013253"/>
    </source>
</evidence>
<gene>
    <name evidence="14" type="primary">folK_2</name>
    <name evidence="14" type="ORF">HMPREF0636_1398</name>
</gene>
<dbReference type="RefSeq" id="WP_044168270.1">
    <property type="nucleotide sequence ID" value="NZ_JDFF01000009.1"/>
</dbReference>
<evidence type="ECO:0000256" key="4">
    <source>
        <dbReference type="ARBA" id="ARBA00016218"/>
    </source>
</evidence>
<comment type="pathway">
    <text evidence="1">Cofactor biosynthesis; tetrahydrofolate biosynthesis; 2-amino-4-hydroxy-6-hydroxymethyl-7,8-dihydropteridine diphosphate from 7,8-dihydroneopterin triphosphate: step 4/4.</text>
</comment>
<accession>Z4WW95</accession>
<organism evidence="14 15">
    <name type="scientific">Porphyromonas catoniae ATCC 51270</name>
    <dbReference type="NCBI Taxonomy" id="887901"/>
    <lineage>
        <taxon>Bacteria</taxon>
        <taxon>Pseudomonadati</taxon>
        <taxon>Bacteroidota</taxon>
        <taxon>Bacteroidia</taxon>
        <taxon>Bacteroidales</taxon>
        <taxon>Porphyromonadaceae</taxon>
        <taxon>Porphyromonas</taxon>
    </lineage>
</organism>
<evidence type="ECO:0000256" key="11">
    <source>
        <dbReference type="ARBA" id="ARBA00029766"/>
    </source>
</evidence>
<evidence type="ECO:0000256" key="2">
    <source>
        <dbReference type="ARBA" id="ARBA00005810"/>
    </source>
</evidence>
<dbReference type="Proteomes" id="UP000023482">
    <property type="component" value="Unassembled WGS sequence"/>
</dbReference>
<evidence type="ECO:0000313" key="15">
    <source>
        <dbReference type="Proteomes" id="UP000023482"/>
    </source>
</evidence>
<dbReference type="Gene3D" id="3.30.70.560">
    <property type="entry name" value="7,8-Dihydro-6-hydroxymethylpterin-pyrophosphokinase HPPK"/>
    <property type="match status" value="1"/>
</dbReference>
<dbReference type="CDD" id="cd00483">
    <property type="entry name" value="HPPK"/>
    <property type="match status" value="1"/>
</dbReference>
<evidence type="ECO:0000259" key="13">
    <source>
        <dbReference type="Pfam" id="PF01288"/>
    </source>
</evidence>
<dbReference type="Pfam" id="PF01288">
    <property type="entry name" value="HPPK"/>
    <property type="match status" value="1"/>
</dbReference>
<dbReference type="GO" id="GO:0046656">
    <property type="term" value="P:folic acid biosynthetic process"/>
    <property type="evidence" value="ECO:0007669"/>
    <property type="project" value="UniProtKB-KW"/>
</dbReference>
<dbReference type="OrthoDB" id="9808041at2"/>
<dbReference type="PANTHER" id="PTHR43071">
    <property type="entry name" value="2-AMINO-4-HYDROXY-6-HYDROXYMETHYLDIHYDROPTERIDINE PYROPHOSPHOKINASE"/>
    <property type="match status" value="1"/>
</dbReference>
<keyword evidence="9" id="KW-0289">Folate biosynthesis</keyword>
<evidence type="ECO:0000256" key="7">
    <source>
        <dbReference type="ARBA" id="ARBA00022777"/>
    </source>
</evidence>
<comment type="caution">
    <text evidence="14">The sequence shown here is derived from an EMBL/GenBank/DDBJ whole genome shotgun (WGS) entry which is preliminary data.</text>
</comment>
<evidence type="ECO:0000256" key="12">
    <source>
        <dbReference type="ARBA" id="ARBA00033413"/>
    </source>
</evidence>
<comment type="function">
    <text evidence="10">Catalyzes the transfer of pyrophosphate from adenosine triphosphate (ATP) to 6-hydroxymethyl-7,8-dihydropterin, an enzymatic step in folate biosynthesis pathway.</text>
</comment>
<name>Z4WW95_9PORP</name>
<evidence type="ECO:0000256" key="8">
    <source>
        <dbReference type="ARBA" id="ARBA00022840"/>
    </source>
</evidence>
<feature type="domain" description="7,8-dihydro-6-hydroxymethylpterin-pyrophosphokinase" evidence="13">
    <location>
        <begin position="5"/>
        <end position="135"/>
    </location>
</feature>
<dbReference type="UniPathway" id="UPA00077">
    <property type="reaction ID" value="UER00155"/>
</dbReference>
<comment type="similarity">
    <text evidence="2">Belongs to the HPPK family.</text>
</comment>
<evidence type="ECO:0000256" key="5">
    <source>
        <dbReference type="ARBA" id="ARBA00022679"/>
    </source>
</evidence>
<evidence type="ECO:0000256" key="6">
    <source>
        <dbReference type="ARBA" id="ARBA00022741"/>
    </source>
</evidence>
<proteinExistence type="inferred from homology"/>
<keyword evidence="15" id="KW-1185">Reference proteome</keyword>
<evidence type="ECO:0000256" key="10">
    <source>
        <dbReference type="ARBA" id="ARBA00029409"/>
    </source>
</evidence>
<protein>
    <recommendedName>
        <fullName evidence="4">2-amino-4-hydroxy-6-hydroxymethyldihydropteridine pyrophosphokinase</fullName>
        <ecNumber evidence="3">2.7.6.3</ecNumber>
    </recommendedName>
    <alternativeName>
        <fullName evidence="11">6-hydroxymethyl-7,8-dihydropterin pyrophosphokinase</fullName>
    </alternativeName>
    <alternativeName>
        <fullName evidence="12">7,8-dihydro-6-hydroxymethylpterin-pyrophosphokinase</fullName>
    </alternativeName>
</protein>
<keyword evidence="7 14" id="KW-0418">Kinase</keyword>
<keyword evidence="6" id="KW-0547">Nucleotide-binding</keyword>
<sequence>MPQLYLSLGSNEGDRRVLLEKAIDAIHTSIGHVDSVSSFFETQPWGFESNHPFLNIAVKVTTNLSPYEVLDQTQAIERALGRKEKSHLGVYQDRPIDIDLLLYDDLTLHDPRLTIPHPLLHRRLFVLDPLVEIAPDQYHPLLGKTIQELRQELHTVDTSHSAL</sequence>
<dbReference type="AlphaFoldDB" id="Z4WW95"/>
<dbReference type="GO" id="GO:0016301">
    <property type="term" value="F:kinase activity"/>
    <property type="evidence" value="ECO:0007669"/>
    <property type="project" value="UniProtKB-KW"/>
</dbReference>
<evidence type="ECO:0000256" key="1">
    <source>
        <dbReference type="ARBA" id="ARBA00005051"/>
    </source>
</evidence>
<dbReference type="PANTHER" id="PTHR43071:SF1">
    <property type="entry name" value="2-AMINO-4-HYDROXY-6-HYDROXYMETHYLDIHYDROPTERIDINE PYROPHOSPHOKINASE"/>
    <property type="match status" value="1"/>
</dbReference>
<dbReference type="GO" id="GO:0005524">
    <property type="term" value="F:ATP binding"/>
    <property type="evidence" value="ECO:0007669"/>
    <property type="project" value="UniProtKB-KW"/>
</dbReference>
<dbReference type="NCBIfam" id="TIGR01498">
    <property type="entry name" value="folK"/>
    <property type="match status" value="1"/>
</dbReference>
<keyword evidence="5 14" id="KW-0808">Transferase</keyword>